<proteinExistence type="predicted"/>
<sequence length="167" mass="19769">MEKVNDLKGKHNELSLYKEAYTYWNAMHDRVRNKSHYGNVSICDEWYKFSNFYHWMESTEYNEGWHLDKDIMGGNIYSPDTCLFVPQEVNQLFRNVKTKYNTGVVKNGNGYQAQGRFNKQLYKFGTYPTIEEAHYAYVVGRKQYIGQLAMKYSNFTKLSSVLFKLSK</sequence>
<gene>
    <name evidence="1" type="ORF">NCTC11075_05132</name>
</gene>
<evidence type="ECO:0000313" key="1">
    <source>
        <dbReference type="EMBL" id="VEB94216.1"/>
    </source>
</evidence>
<dbReference type="AlphaFoldDB" id="A0A447UU65"/>
<accession>A0A447UU65</accession>
<evidence type="ECO:0000313" key="2">
    <source>
        <dbReference type="Proteomes" id="UP000270272"/>
    </source>
</evidence>
<dbReference type="GO" id="GO:0003677">
    <property type="term" value="F:DNA binding"/>
    <property type="evidence" value="ECO:0007669"/>
    <property type="project" value="InterPro"/>
</dbReference>
<protein>
    <submittedName>
        <fullName evidence="1">Uncharacterized protein</fullName>
    </submittedName>
</protein>
<dbReference type="InterPro" id="IPR016177">
    <property type="entry name" value="DNA-bd_dom_sf"/>
</dbReference>
<organism evidence="1 2">
    <name type="scientific">Citrobacter koseri</name>
    <name type="common">Citrobacter diversus</name>
    <dbReference type="NCBI Taxonomy" id="545"/>
    <lineage>
        <taxon>Bacteria</taxon>
        <taxon>Pseudomonadati</taxon>
        <taxon>Pseudomonadota</taxon>
        <taxon>Gammaproteobacteria</taxon>
        <taxon>Enterobacterales</taxon>
        <taxon>Enterobacteriaceae</taxon>
        <taxon>Citrobacter</taxon>
    </lineage>
</organism>
<name>A0A447UU65_CITKO</name>
<dbReference type="SUPFAM" id="SSF54171">
    <property type="entry name" value="DNA-binding domain"/>
    <property type="match status" value="1"/>
</dbReference>
<dbReference type="EMBL" id="LR134204">
    <property type="protein sequence ID" value="VEB94216.1"/>
    <property type="molecule type" value="Genomic_DNA"/>
</dbReference>
<dbReference type="Proteomes" id="UP000270272">
    <property type="component" value="Chromosome"/>
</dbReference>
<reference evidence="1 2" key="1">
    <citation type="submission" date="2018-12" db="EMBL/GenBank/DDBJ databases">
        <authorList>
            <consortium name="Pathogen Informatics"/>
        </authorList>
    </citation>
    <scope>NUCLEOTIDE SEQUENCE [LARGE SCALE GENOMIC DNA]</scope>
    <source>
        <strain evidence="1 2">NCTC11075</strain>
    </source>
</reference>
<dbReference type="RefSeq" id="WP_153258274.1">
    <property type="nucleotide sequence ID" value="NZ_JADVFF010000002.1"/>
</dbReference>